<keyword evidence="1" id="KW-0479">Metal-binding</keyword>
<dbReference type="Pfam" id="PF26130">
    <property type="entry name" value="PB1-like"/>
    <property type="match status" value="1"/>
</dbReference>
<keyword evidence="3" id="KW-0862">Zinc</keyword>
<accession>A0ABR2PGW6</accession>
<proteinExistence type="predicted"/>
<dbReference type="EMBL" id="JBBPBN010000060">
    <property type="protein sequence ID" value="KAK8987674.1"/>
    <property type="molecule type" value="Genomic_DNA"/>
</dbReference>
<dbReference type="InterPro" id="IPR005123">
    <property type="entry name" value="Oxoglu/Fe-dep_dioxygenase_dom"/>
</dbReference>
<dbReference type="InterPro" id="IPR004332">
    <property type="entry name" value="Transposase_MuDR"/>
</dbReference>
<feature type="domain" description="Fe2OG dioxygenase" evidence="8">
    <location>
        <begin position="68"/>
        <end position="168"/>
    </location>
</feature>
<dbReference type="Pfam" id="PF04434">
    <property type="entry name" value="SWIM"/>
    <property type="match status" value="1"/>
</dbReference>
<evidence type="ECO:0000256" key="4">
    <source>
        <dbReference type="ARBA" id="ARBA00023004"/>
    </source>
</evidence>
<dbReference type="PROSITE" id="PS50966">
    <property type="entry name" value="ZF_SWIM"/>
    <property type="match status" value="1"/>
</dbReference>
<evidence type="ECO:0000259" key="8">
    <source>
        <dbReference type="PROSITE" id="PS51471"/>
    </source>
</evidence>
<dbReference type="SUPFAM" id="SSF51197">
    <property type="entry name" value="Clavaminate synthase-like"/>
    <property type="match status" value="1"/>
</dbReference>
<dbReference type="SMART" id="SM00575">
    <property type="entry name" value="ZnF_PMZ"/>
    <property type="match status" value="1"/>
</dbReference>
<keyword evidence="4" id="KW-0408">Iron</keyword>
<evidence type="ECO:0000313" key="10">
    <source>
        <dbReference type="Proteomes" id="UP001396334"/>
    </source>
</evidence>
<dbReference type="InterPro" id="IPR006564">
    <property type="entry name" value="Znf_PMZ"/>
</dbReference>
<dbReference type="Gene3D" id="2.60.120.330">
    <property type="entry name" value="B-lactam Antibiotic, Isopenicillin N Synthase, Chain"/>
    <property type="match status" value="1"/>
</dbReference>
<dbReference type="PANTHER" id="PTHR47991">
    <property type="entry name" value="OXOGLUTARATE/IRON-DEPENDENT DIOXYGENASE"/>
    <property type="match status" value="1"/>
</dbReference>
<name>A0ABR2PGW6_9ROSI</name>
<evidence type="ECO:0000313" key="9">
    <source>
        <dbReference type="EMBL" id="KAK8987674.1"/>
    </source>
</evidence>
<evidence type="ECO:0000256" key="6">
    <source>
        <dbReference type="SAM" id="MobiDB-lite"/>
    </source>
</evidence>
<gene>
    <name evidence="9" type="ORF">V6N11_027419</name>
</gene>
<evidence type="ECO:0000256" key="1">
    <source>
        <dbReference type="ARBA" id="ARBA00022723"/>
    </source>
</evidence>
<dbReference type="InterPro" id="IPR050295">
    <property type="entry name" value="Plant_2OG-oxidoreductases"/>
</dbReference>
<comment type="caution">
    <text evidence="9">The sequence shown here is derived from an EMBL/GenBank/DDBJ whole genome shotgun (WGS) entry which is preliminary data.</text>
</comment>
<evidence type="ECO:0000256" key="2">
    <source>
        <dbReference type="ARBA" id="ARBA00022771"/>
    </source>
</evidence>
<evidence type="ECO:0000256" key="3">
    <source>
        <dbReference type="ARBA" id="ARBA00022833"/>
    </source>
</evidence>
<organism evidence="9 10">
    <name type="scientific">Hibiscus sabdariffa</name>
    <name type="common">roselle</name>
    <dbReference type="NCBI Taxonomy" id="183260"/>
    <lineage>
        <taxon>Eukaryota</taxon>
        <taxon>Viridiplantae</taxon>
        <taxon>Streptophyta</taxon>
        <taxon>Embryophyta</taxon>
        <taxon>Tracheophyta</taxon>
        <taxon>Spermatophyta</taxon>
        <taxon>Magnoliopsida</taxon>
        <taxon>eudicotyledons</taxon>
        <taxon>Gunneridae</taxon>
        <taxon>Pentapetalae</taxon>
        <taxon>rosids</taxon>
        <taxon>malvids</taxon>
        <taxon>Malvales</taxon>
        <taxon>Malvaceae</taxon>
        <taxon>Malvoideae</taxon>
        <taxon>Hibiscus</taxon>
    </lineage>
</organism>
<evidence type="ECO:0000259" key="7">
    <source>
        <dbReference type="PROSITE" id="PS50966"/>
    </source>
</evidence>
<dbReference type="Pfam" id="PF03108">
    <property type="entry name" value="DBD_Tnp_Mut"/>
    <property type="match status" value="1"/>
</dbReference>
<dbReference type="InterPro" id="IPR007527">
    <property type="entry name" value="Znf_SWIM"/>
</dbReference>
<feature type="compositionally biased region" description="Acidic residues" evidence="6">
    <location>
        <begin position="407"/>
        <end position="418"/>
    </location>
</feature>
<protein>
    <submittedName>
        <fullName evidence="9">Uncharacterized protein</fullName>
    </submittedName>
</protein>
<reference evidence="9 10" key="1">
    <citation type="journal article" date="2024" name="G3 (Bethesda)">
        <title>Genome assembly of Hibiscus sabdariffa L. provides insights into metabolisms of medicinal natural products.</title>
        <authorList>
            <person name="Kim T."/>
        </authorList>
    </citation>
    <scope>NUCLEOTIDE SEQUENCE [LARGE SCALE GENOMIC DNA]</scope>
    <source>
        <strain evidence="9">TK-2024</strain>
        <tissue evidence="9">Old leaves</tissue>
    </source>
</reference>
<feature type="compositionally biased region" description="Basic and acidic residues" evidence="6">
    <location>
        <begin position="390"/>
        <end position="406"/>
    </location>
</feature>
<dbReference type="InterPro" id="IPR044861">
    <property type="entry name" value="IPNS-like_FE2OG_OXY"/>
</dbReference>
<sequence length="811" mass="93255">MWSECLAHPRHLLDDVFHLLPPNPPQYREVIAEYSKEIYVLMKRLLSLISQGLGLEQNCLETKLGKTPTFRAQGNYYPPCPDPELTLGLNVHTDISALTIVRQSEGVTGLQVLQNGNWVPVEPIPDAFVINIGDQIQVLSNGRFRSVHHRAVTNRTRKRVSLATFYGPSKDTIIGPIRDLIDEQHPPLLRFVSLDLGEKRQRKVKIRFHHCGSFEGNPKSTYLDGKVQVVEYYDIEELCYWDLLLMVHQLKHGLNNVKCLYFLEPGKSLEDGLKLLFDDNSVLEFSNCLKSVDEISIYVDHIGDENDKFTNIPLPKALFESIDESSNKHGKEITMDDIEDDLDMHDMNFSSDEGNDELVSAREQVTKYVKDLVRLNIDDVDGSFSSQTRGTKDHSVEPSRTHHMTDDEHDSDYIDSDDPGSYITTNDDLDADDARRVQSRRLSYNPSISNQGFFVGQIFRDASQFRTALNDHSLEKRFSYKYKKNDASRVRAYCAANGCQWEILASIHGNDNSFWIKTYISEHSCLPIIHNKRVTSNVIASKFKDEISRMPYMKATHIRALVRQKLGVMVNISKVRRAKLQVIKSIQEKYIEEFKILREYCDELCETNPGQDDTDNWKWFLELLMNDLDIVDGTGLTIISDMQKNDYGPRILAKLEKSRVLASKWEVDWNGGIYHEVFYVNTVDNIRESYTVCLRNSTCTCQGWDISGVPCPHAFSAVIYEGGDPKDYLDDCYRRDNYLKAYKHMLHPVKGPMFWPKNNTELIVPPIRKKKLGRPQKERMREELEGPKKSKLFRVGRIMKCSICRLEGGKT</sequence>
<dbReference type="Proteomes" id="UP001396334">
    <property type="component" value="Unassembled WGS sequence"/>
</dbReference>
<feature type="domain" description="SWIM-type" evidence="7">
    <location>
        <begin position="690"/>
        <end position="722"/>
    </location>
</feature>
<dbReference type="InterPro" id="IPR058594">
    <property type="entry name" value="PB1-like_dom_pln"/>
</dbReference>
<evidence type="ECO:0000256" key="5">
    <source>
        <dbReference type="PROSITE-ProRule" id="PRU00325"/>
    </source>
</evidence>
<feature type="region of interest" description="Disordered" evidence="6">
    <location>
        <begin position="383"/>
        <end position="430"/>
    </location>
</feature>
<keyword evidence="2 5" id="KW-0863">Zinc-finger</keyword>
<dbReference type="InterPro" id="IPR027443">
    <property type="entry name" value="IPNS-like_sf"/>
</dbReference>
<dbReference type="Pfam" id="PF03171">
    <property type="entry name" value="2OG-FeII_Oxy"/>
    <property type="match status" value="1"/>
</dbReference>
<dbReference type="PROSITE" id="PS51471">
    <property type="entry name" value="FE2OG_OXY"/>
    <property type="match status" value="1"/>
</dbReference>
<keyword evidence="10" id="KW-1185">Reference proteome</keyword>